<feature type="domain" description="Phage tail tape measure protein" evidence="4">
    <location>
        <begin position="281"/>
        <end position="469"/>
    </location>
</feature>
<dbReference type="SUPFAM" id="SSF103657">
    <property type="entry name" value="BAR/IMD domain-like"/>
    <property type="match status" value="1"/>
</dbReference>
<feature type="coiled-coil region" evidence="2">
    <location>
        <begin position="763"/>
        <end position="956"/>
    </location>
</feature>
<dbReference type="PANTHER" id="PTHR37813:SF1">
    <property type="entry name" value="FELS-2 PROPHAGE PROTEIN"/>
    <property type="match status" value="1"/>
</dbReference>
<protein>
    <submittedName>
        <fullName evidence="5">Phage tail tape measure protein</fullName>
    </submittedName>
</protein>
<sequence length="1827" mass="199930">MADGKTFDIGASIKLENDKEFRDAVTGINKSIRTLDSELKLVSAQYEGNANSMEALSRKQEVLNRLLDEHKKKSEATKTALENAKAQRERLGETLEKTLQQFDQEREKLEEVKKIYGETSDEAKKQERVVAELEAGISKGNEQYDKAGNKVQEWQTKLNTAEAQVIKATSAVNRNAAYLQEAQEATDHCAQSIDRFGNAMQQAEEATDTFGDMVRANFTVKVAETIQDVLSEIGSGAYESATELQKAENQIEASTNLAGKALQDYKETLKDVYSNNYGDGLDDIAETMQKMVQNIGELNKADLQNVTESAITLRDTFDMDMDESIRGAKSLMYQFNLTAVEAFDMIGKGAKEGLNYTDELGDNVSEYAGNFAQAGYSASEYFQLLKNGSSNGAYNLDKVNDAINEVTNRLADGTIEGALSSFGTETQNAFLAWQNGSGTQKQVIDSIVQDIRNCTNEQEALTMAATAFGTMGEDSNLKFVQSLTSVGDTFDTVKGTMESIKNVKYDDINSQITELSRSIQMQIGDQIKNLLPYAKSGLKMVSENLVPIESGIVGLGTAIGVWKVLQNEAFRSAVLSAATYISSLEGMTVATKIQTVANTALNAVMNANPMVLFASAAGVAAAALVALWATSDDIKTESEEQAGKIKQLTQEYKDLKKASDESREAFEETKNSAVTESESLQVMVDKVYALAESGDALGSSKTEIMAYIDQLNEAIPGLNLAFDEQTGKLNILKGTVDSYIDSMKQSAISDAYGEQMSDVAGRIAQANQNLTSAMTEKAKAEERLKQIEEERNELLTDNEDLTGTAGARLGELNTEEALLRENIRESNKNIDQYNGYIKDAQDEQDQLGKEMEQTAKSMGLLTDETEANTKASKENVITAQEVTASTKTTKEALDNLKEKFKETKEEIRAGLEEKINLFDVFDGGDDLSVDTMATNMESQLEGIQKYKENLEKLKSVVGDTIAPEFMQYIEDMGLEGANLVKNLADSMDSEDAKAKLKKASDDYMSYLDESDAIAKAGAANKMALRAALGELGSTKADFSELKKSVKEAANSTAAGWSDLAERTKESLNETIKTARECGIQIPEGLADGIKSGTVSPEEAIAQLKGGIQGQFEYFSKLAKQAGITVPEGLKEGISQGGDAAVQAMQQLYEMLAGTQQQAEKTSQEAGKKNTQAVGTGAQQASGEVNQKVSSVMSQATTTAGSYSGSFQNVGYNMMSGVAIGMNSGSGLVYNKVEQIMDEARRCANKKNDSHSPSRVWRDKVGLYMPQGVAEGITKGKQDVTDAVVDMAESALTAAQETLEIHSPSKKFRKAVGKEIPAGVTLGIKEGTGDAKKEAKEFAREVFESARDHLNDLQKNNANSMNTTLADINWYWDKILKRSKKKGKKYYAAMKKLVKEEKKALKQQRISEGLSAQESALDAYKVYYGVSSKAEMQYWDAARKKYEEGTDQRLEADKKYYEAKADYTDKLKELEDDYKDKCKETNEKLEEDLKEIQKKYDETLTERKKAIKDAFGLFDEFVSESDGPDTLLFNLQSQVKGYQMWVDQLAELEGKSILGDDFLTELREMGPDATATIVALNRMTEEQLKQAQKAYAEKNRIAEEQAARETESLKQETEKKLEAARETAAKELEKYKTDYMEACKKLSADMDDNLEKLASKAYKGGVNAVAGLIKGITDAVAAKDTDTELTRLEATFAKSSSSSPKTKKNTKASTPAVSAAFEKAKSGTAKAAEYLGIKNTAEQLQNLIKATAKNMNLNTSSASVHTLRSNNVAKAKSIDSEILKNTERALAEIQKEVKSIKNMGIYLDGDLLAGRLADRIGSELANIAFNTR</sequence>
<feature type="coiled-coil region" evidence="2">
    <location>
        <begin position="638"/>
        <end position="665"/>
    </location>
</feature>
<evidence type="ECO:0000256" key="1">
    <source>
        <dbReference type="ARBA" id="ARBA00022612"/>
    </source>
</evidence>
<dbReference type="Proteomes" id="UP001299235">
    <property type="component" value="Unassembled WGS sequence"/>
</dbReference>
<feature type="coiled-coil region" evidence="2">
    <location>
        <begin position="53"/>
        <end position="119"/>
    </location>
</feature>
<comment type="caution">
    <text evidence="5">The sequence shown here is derived from an EMBL/GenBank/DDBJ whole genome shotgun (WGS) entry which is preliminary data.</text>
</comment>
<keyword evidence="6" id="KW-1185">Reference proteome</keyword>
<name>A0ABS8F145_9FIRM</name>
<dbReference type="EMBL" id="JAJEQE010000055">
    <property type="protein sequence ID" value="MCC2150079.1"/>
    <property type="molecule type" value="Genomic_DNA"/>
</dbReference>
<dbReference type="Pfam" id="PF10145">
    <property type="entry name" value="PhageMin_Tail"/>
    <property type="match status" value="1"/>
</dbReference>
<keyword evidence="1" id="KW-1188">Viral release from host cell</keyword>
<dbReference type="InterPro" id="IPR010090">
    <property type="entry name" value="Phage_tape_meas"/>
</dbReference>
<feature type="coiled-coil region" evidence="2">
    <location>
        <begin position="144"/>
        <end position="171"/>
    </location>
</feature>
<reference evidence="5 6" key="1">
    <citation type="submission" date="2021-10" db="EMBL/GenBank/DDBJ databases">
        <title>Anaerobic single-cell dispensing facilitates the cultivation of human gut bacteria.</title>
        <authorList>
            <person name="Afrizal A."/>
        </authorList>
    </citation>
    <scope>NUCLEOTIDE SEQUENCE [LARGE SCALE GENOMIC DNA]</scope>
    <source>
        <strain evidence="5 6">CLA-AA-H246</strain>
    </source>
</reference>
<proteinExistence type="predicted"/>
<dbReference type="Gene3D" id="1.20.1270.60">
    <property type="entry name" value="Arfaptin homology (AH) domain/BAR domain"/>
    <property type="match status" value="1"/>
</dbReference>
<dbReference type="InterPro" id="IPR027267">
    <property type="entry name" value="AH/BAR_dom_sf"/>
</dbReference>
<evidence type="ECO:0000259" key="4">
    <source>
        <dbReference type="Pfam" id="PF10145"/>
    </source>
</evidence>
<dbReference type="RefSeq" id="WP_248835929.1">
    <property type="nucleotide sequence ID" value="NZ_JAJEQE010000055.1"/>
</dbReference>
<evidence type="ECO:0000313" key="6">
    <source>
        <dbReference type="Proteomes" id="UP001299235"/>
    </source>
</evidence>
<evidence type="ECO:0000313" key="5">
    <source>
        <dbReference type="EMBL" id="MCC2150079.1"/>
    </source>
</evidence>
<keyword evidence="2" id="KW-0175">Coiled coil</keyword>
<dbReference type="PANTHER" id="PTHR37813">
    <property type="entry name" value="FELS-2 PROPHAGE PROTEIN"/>
    <property type="match status" value="1"/>
</dbReference>
<feature type="coiled-coil region" evidence="2">
    <location>
        <begin position="1459"/>
        <end position="1508"/>
    </location>
</feature>
<feature type="region of interest" description="Disordered" evidence="3">
    <location>
        <begin position="1158"/>
        <end position="1181"/>
    </location>
</feature>
<evidence type="ECO:0000256" key="2">
    <source>
        <dbReference type="SAM" id="Coils"/>
    </source>
</evidence>
<feature type="coiled-coil region" evidence="2">
    <location>
        <begin position="1576"/>
        <end position="1633"/>
    </location>
</feature>
<organism evidence="5 6">
    <name type="scientific">Hominisplanchenecus faecis</name>
    <dbReference type="NCBI Taxonomy" id="2885351"/>
    <lineage>
        <taxon>Bacteria</taxon>
        <taxon>Bacillati</taxon>
        <taxon>Bacillota</taxon>
        <taxon>Clostridia</taxon>
        <taxon>Lachnospirales</taxon>
        <taxon>Lachnospiraceae</taxon>
        <taxon>Hominisplanchenecus</taxon>
    </lineage>
</organism>
<gene>
    <name evidence="5" type="ORF">LKD42_12660</name>
</gene>
<feature type="compositionally biased region" description="Polar residues" evidence="3">
    <location>
        <begin position="1168"/>
        <end position="1181"/>
    </location>
</feature>
<accession>A0ABS8F145</accession>
<evidence type="ECO:0000256" key="3">
    <source>
        <dbReference type="SAM" id="MobiDB-lite"/>
    </source>
</evidence>